<dbReference type="GO" id="GO:0030008">
    <property type="term" value="C:TRAPP complex"/>
    <property type="evidence" value="ECO:0007669"/>
    <property type="project" value="TreeGrafter"/>
</dbReference>
<evidence type="ECO:0000256" key="2">
    <source>
        <dbReference type="ARBA" id="ARBA00006218"/>
    </source>
</evidence>
<comment type="similarity">
    <text evidence="2">Belongs to the TRAPP small subunits family. BET3 subfamily.</text>
</comment>
<dbReference type="GO" id="GO:0006888">
    <property type="term" value="P:endoplasmic reticulum to Golgi vesicle-mediated transport"/>
    <property type="evidence" value="ECO:0007669"/>
    <property type="project" value="TreeGrafter"/>
</dbReference>
<name>A0A183IDZ5_9BILA</name>
<evidence type="ECO:0000313" key="3">
    <source>
        <dbReference type="EMBL" id="VDO95633.1"/>
    </source>
</evidence>
<comment type="subcellular location">
    <subcellularLocation>
        <location evidence="1">Golgi apparatus</location>
        <location evidence="1">cis-Golgi network</location>
    </subcellularLocation>
</comment>
<dbReference type="SUPFAM" id="SSF111126">
    <property type="entry name" value="Ligand-binding domain in the NO signalling and Golgi transport"/>
    <property type="match status" value="1"/>
</dbReference>
<proteinExistence type="inferred from homology"/>
<keyword evidence="4" id="KW-1185">Reference proteome</keyword>
<dbReference type="Pfam" id="PF04051">
    <property type="entry name" value="TRAPP"/>
    <property type="match status" value="1"/>
</dbReference>
<dbReference type="WBParaSite" id="SBAD_0000192901-mRNA-1">
    <property type="protein sequence ID" value="SBAD_0000192901-mRNA-1"/>
    <property type="gene ID" value="SBAD_0000192901"/>
</dbReference>
<dbReference type="Proteomes" id="UP000270296">
    <property type="component" value="Unassembled WGS sequence"/>
</dbReference>
<evidence type="ECO:0000256" key="1">
    <source>
        <dbReference type="ARBA" id="ARBA00004222"/>
    </source>
</evidence>
<dbReference type="InterPro" id="IPR007194">
    <property type="entry name" value="TRAPP_component"/>
</dbReference>
<gene>
    <name evidence="3" type="ORF">SBAD_LOCUS1839</name>
</gene>
<dbReference type="Gene3D" id="3.30.1380.20">
    <property type="entry name" value="Trafficking protein particle complex subunit 3"/>
    <property type="match status" value="1"/>
</dbReference>
<dbReference type="InterPro" id="IPR037992">
    <property type="entry name" value="TRAPPC6/Trs33"/>
</dbReference>
<evidence type="ECO:0000313" key="4">
    <source>
        <dbReference type="Proteomes" id="UP000270296"/>
    </source>
</evidence>
<protein>
    <submittedName>
        <fullName evidence="5">Trafficking protein particle complex subunit 6B</fullName>
    </submittedName>
</protein>
<reference evidence="3 4" key="2">
    <citation type="submission" date="2018-11" db="EMBL/GenBank/DDBJ databases">
        <authorList>
            <consortium name="Pathogen Informatics"/>
        </authorList>
    </citation>
    <scope>NUCLEOTIDE SEQUENCE [LARGE SCALE GENOMIC DNA]</scope>
</reference>
<organism evidence="5">
    <name type="scientific">Soboliphyme baturini</name>
    <dbReference type="NCBI Taxonomy" id="241478"/>
    <lineage>
        <taxon>Eukaryota</taxon>
        <taxon>Metazoa</taxon>
        <taxon>Ecdysozoa</taxon>
        <taxon>Nematoda</taxon>
        <taxon>Enoplea</taxon>
        <taxon>Dorylaimia</taxon>
        <taxon>Dioctophymatida</taxon>
        <taxon>Dioctophymatoidea</taxon>
        <taxon>Soboliphymatidae</taxon>
        <taxon>Soboliphyme</taxon>
    </lineage>
</organism>
<dbReference type="PANTHER" id="PTHR12817">
    <property type="entry name" value="TRAFFICKING PROTEIN PARTICLE COMPLEX SUBUNIT 6B"/>
    <property type="match status" value="1"/>
</dbReference>
<dbReference type="InterPro" id="IPR024096">
    <property type="entry name" value="NO_sig/Golgi_transp_ligand-bd"/>
</dbReference>
<accession>A0A183IDZ5</accession>
<dbReference type="GO" id="GO:0005802">
    <property type="term" value="C:trans-Golgi network"/>
    <property type="evidence" value="ECO:0007669"/>
    <property type="project" value="TreeGrafter"/>
</dbReference>
<sequence length="166" mass="18966">MEVQYPFEYLHLEMVSSLCQMTSESTTDSAIKVGALTKLERIGYRVGMALCESLLREHQRLMSEVEVMKFICKEFWETIFLKQVDSLKTDHQGTYIISDTRFWLVSSLSNTEQYREESPYYLAFSCGLIRGALKTLNFVAVATAEVCIMPSVKFSVTLHSSPSFSK</sequence>
<dbReference type="EMBL" id="UZAM01006972">
    <property type="protein sequence ID" value="VDO95633.1"/>
    <property type="molecule type" value="Genomic_DNA"/>
</dbReference>
<dbReference type="AlphaFoldDB" id="A0A183IDZ5"/>
<dbReference type="CDD" id="cd14944">
    <property type="entry name" value="TRAPPC6A_Trs33"/>
    <property type="match status" value="1"/>
</dbReference>
<dbReference type="PANTHER" id="PTHR12817:SF0">
    <property type="entry name" value="GEO08327P1"/>
    <property type="match status" value="1"/>
</dbReference>
<dbReference type="GO" id="GO:0005801">
    <property type="term" value="C:cis-Golgi network"/>
    <property type="evidence" value="ECO:0007669"/>
    <property type="project" value="TreeGrafter"/>
</dbReference>
<dbReference type="OrthoDB" id="941624at2759"/>
<evidence type="ECO:0000313" key="5">
    <source>
        <dbReference type="WBParaSite" id="SBAD_0000192901-mRNA-1"/>
    </source>
</evidence>
<reference evidence="5" key="1">
    <citation type="submission" date="2016-06" db="UniProtKB">
        <authorList>
            <consortium name="WormBaseParasite"/>
        </authorList>
    </citation>
    <scope>IDENTIFICATION</scope>
</reference>